<reference evidence="3 4" key="1">
    <citation type="journal article" date="2003" name="Nat. Genet.">
        <title>Comparative analysis of the genome sequences of Bordetella pertussis, Bordetella parapertussis and Bordetella bronchiseptica.</title>
        <authorList>
            <person name="Parkhill J."/>
            <person name="Sebaihia M."/>
            <person name="Preston A."/>
            <person name="Murphy L.D."/>
            <person name="Thomson N.R."/>
            <person name="Harris D.E."/>
            <person name="Holden M.T.G."/>
            <person name="Churcher C.M."/>
            <person name="Bentley S.D."/>
            <person name="Mungall K.L."/>
            <person name="Cerdeno-Tarraga A.-M."/>
            <person name="Temple L."/>
            <person name="James K.D."/>
            <person name="Harris B."/>
            <person name="Quail M.A."/>
            <person name="Achtman M."/>
            <person name="Atkin R."/>
            <person name="Baker S."/>
            <person name="Basham D."/>
            <person name="Bason N."/>
            <person name="Cherevach I."/>
            <person name="Chillingworth T."/>
            <person name="Collins M."/>
            <person name="Cronin A."/>
            <person name="Davis P."/>
            <person name="Doggett J."/>
            <person name="Feltwell T."/>
            <person name="Goble A."/>
            <person name="Hamlin N."/>
            <person name="Hauser H."/>
            <person name="Holroyd S."/>
            <person name="Jagels K."/>
            <person name="Leather S."/>
            <person name="Moule S."/>
            <person name="Norberczak H."/>
            <person name="O'Neil S."/>
            <person name="Ormond D."/>
            <person name="Price C."/>
            <person name="Rabbinowitsch E."/>
            <person name="Rutter S."/>
            <person name="Sanders M."/>
            <person name="Saunders D."/>
            <person name="Seeger K."/>
            <person name="Sharp S."/>
            <person name="Simmonds M."/>
            <person name="Skelton J."/>
            <person name="Squares R."/>
            <person name="Squares S."/>
            <person name="Stevens K."/>
            <person name="Unwin L."/>
            <person name="Whitehead S."/>
            <person name="Barrell B.G."/>
            <person name="Maskell D.J."/>
        </authorList>
    </citation>
    <scope>NUCLEOTIDE SEQUENCE [LARGE SCALE GENOMIC DNA]</scope>
    <source>
        <strain evidence="3 4">ATCC BAA-588 / NCTC 13252 / RB50</strain>
    </source>
</reference>
<dbReference type="CDD" id="cd13578">
    <property type="entry name" value="PBP2_Bug27"/>
    <property type="match status" value="1"/>
</dbReference>
<dbReference type="PANTHER" id="PTHR42928">
    <property type="entry name" value="TRICARBOXYLATE-BINDING PROTEIN"/>
    <property type="match status" value="1"/>
</dbReference>
<keyword evidence="2" id="KW-0732">Signal</keyword>
<dbReference type="AlphaFoldDB" id="A0A0H3LHH6"/>
<evidence type="ECO:0000313" key="4">
    <source>
        <dbReference type="Proteomes" id="UP000001027"/>
    </source>
</evidence>
<dbReference type="KEGG" id="bbr:BB0562"/>
<name>A0A0H3LHH6_BORBR</name>
<comment type="similarity">
    <text evidence="1">Belongs to the UPF0065 (bug) family.</text>
</comment>
<dbReference type="Proteomes" id="UP000001027">
    <property type="component" value="Chromosome"/>
</dbReference>
<evidence type="ECO:0000256" key="2">
    <source>
        <dbReference type="SAM" id="SignalP"/>
    </source>
</evidence>
<feature type="signal peptide" evidence="2">
    <location>
        <begin position="1"/>
        <end position="26"/>
    </location>
</feature>
<sequence length="326" mass="34225">MNPTRRAMLACAGALAVAGAAPRTWARDAFPSRPMRIIVPVSPGGSNDLAARLLAPSLSQALGQPVVVENKAGAGGAIGSTLVARADPDGYTALLYSNSILTLPALMKNPGFQVQRDLIPVSMLVKSGAVLVVGNSVPANTFPELLKYIRENGSAINYGSGGIGGSTHLMGEMFNKMAGTNMTHVPFKSAGEYNQAIIANQVQLAFDVLSSAKPLADSGRLKILAVTSKERDPALPQVPTLDEGGLPGYEYLVWQGLFLPAHTPRDIVMKWAAACKQAVDTPEVRQKFASSGVETVGSTPEEFARVVQRDAPLLTKLVEAAGIAPQ</sequence>
<dbReference type="InterPro" id="IPR006311">
    <property type="entry name" value="TAT_signal"/>
</dbReference>
<dbReference type="eggNOG" id="COG3181">
    <property type="taxonomic scope" value="Bacteria"/>
</dbReference>
<protein>
    <submittedName>
        <fullName evidence="3">Exported protein</fullName>
    </submittedName>
</protein>
<dbReference type="InterPro" id="IPR042100">
    <property type="entry name" value="Bug_dom1"/>
</dbReference>
<dbReference type="Gene3D" id="3.40.190.10">
    <property type="entry name" value="Periplasmic binding protein-like II"/>
    <property type="match status" value="1"/>
</dbReference>
<dbReference type="Gene3D" id="3.40.190.150">
    <property type="entry name" value="Bordetella uptake gene, domain 1"/>
    <property type="match status" value="1"/>
</dbReference>
<dbReference type="PIRSF" id="PIRSF017082">
    <property type="entry name" value="YflP"/>
    <property type="match status" value="1"/>
</dbReference>
<dbReference type="InterPro" id="IPR005064">
    <property type="entry name" value="BUG"/>
</dbReference>
<dbReference type="PROSITE" id="PS51318">
    <property type="entry name" value="TAT"/>
    <property type="match status" value="1"/>
</dbReference>
<dbReference type="HOGENOM" id="CLU_045683_0_0_4"/>
<dbReference type="GeneID" id="93202305"/>
<organism evidence="3 4">
    <name type="scientific">Bordetella bronchiseptica (strain ATCC BAA-588 / NCTC 13252 / RB50)</name>
    <name type="common">Alcaligenes bronchisepticus</name>
    <dbReference type="NCBI Taxonomy" id="257310"/>
    <lineage>
        <taxon>Bacteria</taxon>
        <taxon>Pseudomonadati</taxon>
        <taxon>Pseudomonadota</taxon>
        <taxon>Betaproteobacteria</taxon>
        <taxon>Burkholderiales</taxon>
        <taxon>Alcaligenaceae</taxon>
        <taxon>Bordetella</taxon>
    </lineage>
</organism>
<evidence type="ECO:0000313" key="3">
    <source>
        <dbReference type="EMBL" id="CAE31062.1"/>
    </source>
</evidence>
<dbReference type="SUPFAM" id="SSF53850">
    <property type="entry name" value="Periplasmic binding protein-like II"/>
    <property type="match status" value="1"/>
</dbReference>
<gene>
    <name evidence="3" type="ordered locus">BB0562</name>
</gene>
<proteinExistence type="inferred from homology"/>
<dbReference type="RefSeq" id="WP_003807916.1">
    <property type="nucleotide sequence ID" value="NC_002927.3"/>
</dbReference>
<dbReference type="EMBL" id="BX640438">
    <property type="protein sequence ID" value="CAE31062.1"/>
    <property type="molecule type" value="Genomic_DNA"/>
</dbReference>
<accession>A0A0H3LHH6</accession>
<feature type="chain" id="PRO_5002614779" evidence="2">
    <location>
        <begin position="27"/>
        <end position="326"/>
    </location>
</feature>
<dbReference type="PANTHER" id="PTHR42928:SF5">
    <property type="entry name" value="BLR1237 PROTEIN"/>
    <property type="match status" value="1"/>
</dbReference>
<dbReference type="Pfam" id="PF03401">
    <property type="entry name" value="TctC"/>
    <property type="match status" value="1"/>
</dbReference>
<evidence type="ECO:0000256" key="1">
    <source>
        <dbReference type="ARBA" id="ARBA00006987"/>
    </source>
</evidence>